<comment type="caution">
    <text evidence="2">The sequence shown here is derived from an EMBL/GenBank/DDBJ whole genome shotgun (WGS) entry which is preliminary data.</text>
</comment>
<sequence length="286" mass="32166">MHQHAFTESALADFASAYPLAPQHLTHTIAQHPLLELDALVGLAERLRPETLEHNAAVDLKMGIRNDETPSNGLGVRETIERIGECGSWVLLKYIEQDPAYAQLMRDVLSEIEPLVAPKTGEMFRFEGFIFVSSPNAVTPLHFDPEYNILFQARGSKTMTIFPTADPDIIGDPFFEQYFAGGPRNLPWQDDWAVRGKPISIRPGEAIYVPILAPHHVVVHDEVSVSLSITWRSEWSCHHADACRFNRRLRQIGLRPASPRLYPQGNRAKSYSHRALSKLERMIGAA</sequence>
<dbReference type="PANTHER" id="PTHR12461">
    <property type="entry name" value="HYPOXIA-INDUCIBLE FACTOR 1 ALPHA INHIBITOR-RELATED"/>
    <property type="match status" value="1"/>
</dbReference>
<dbReference type="InterPro" id="IPR003347">
    <property type="entry name" value="JmjC_dom"/>
</dbReference>
<dbReference type="EMBL" id="WTYM01000022">
    <property type="protein sequence ID" value="MXO58220.1"/>
    <property type="molecule type" value="Genomic_DNA"/>
</dbReference>
<gene>
    <name evidence="2" type="ORF">GRI89_01495</name>
</gene>
<dbReference type="PANTHER" id="PTHR12461:SF105">
    <property type="entry name" value="HYPOXIA-INDUCIBLE FACTOR 1-ALPHA INHIBITOR"/>
    <property type="match status" value="1"/>
</dbReference>
<proteinExistence type="predicted"/>
<dbReference type="AlphaFoldDB" id="A0A6I4STG3"/>
<reference evidence="2 3" key="1">
    <citation type="submission" date="2019-12" db="EMBL/GenBank/DDBJ databases">
        <title>Genomic-based taxomic classification of the family Erythrobacteraceae.</title>
        <authorList>
            <person name="Xu L."/>
        </authorList>
    </citation>
    <scope>NUCLEOTIDE SEQUENCE [LARGE SCALE GENOMIC DNA]</scope>
    <source>
        <strain evidence="2 3">MCCC 1K01500</strain>
    </source>
</reference>
<evidence type="ECO:0000313" key="2">
    <source>
        <dbReference type="EMBL" id="MXO58220.1"/>
    </source>
</evidence>
<dbReference type="SMART" id="SM00558">
    <property type="entry name" value="JmjC"/>
    <property type="match status" value="1"/>
</dbReference>
<evidence type="ECO:0000259" key="1">
    <source>
        <dbReference type="PROSITE" id="PS51184"/>
    </source>
</evidence>
<feature type="domain" description="JmjC" evidence="1">
    <location>
        <begin position="87"/>
        <end position="248"/>
    </location>
</feature>
<dbReference type="SUPFAM" id="SSF51197">
    <property type="entry name" value="Clavaminate synthase-like"/>
    <property type="match status" value="1"/>
</dbReference>
<accession>A0A6I4STG3</accession>
<dbReference type="RefSeq" id="WP_159791507.1">
    <property type="nucleotide sequence ID" value="NZ_WTYM01000022.1"/>
</dbReference>
<dbReference type="OrthoDB" id="3776825at2"/>
<organism evidence="2 3">
    <name type="scientific">Croceibacterium salegens</name>
    <dbReference type="NCBI Taxonomy" id="1737568"/>
    <lineage>
        <taxon>Bacteria</taxon>
        <taxon>Pseudomonadati</taxon>
        <taxon>Pseudomonadota</taxon>
        <taxon>Alphaproteobacteria</taxon>
        <taxon>Sphingomonadales</taxon>
        <taxon>Erythrobacteraceae</taxon>
        <taxon>Croceibacterium</taxon>
    </lineage>
</organism>
<dbReference type="PROSITE" id="PS51184">
    <property type="entry name" value="JMJC"/>
    <property type="match status" value="1"/>
</dbReference>
<protein>
    <submittedName>
        <fullName evidence="2">Transcriptional regulator</fullName>
    </submittedName>
</protein>
<keyword evidence="3" id="KW-1185">Reference proteome</keyword>
<dbReference type="Proteomes" id="UP000433652">
    <property type="component" value="Unassembled WGS sequence"/>
</dbReference>
<evidence type="ECO:0000313" key="3">
    <source>
        <dbReference type="Proteomes" id="UP000433652"/>
    </source>
</evidence>
<name>A0A6I4STG3_9SPHN</name>
<dbReference type="Gene3D" id="2.60.120.650">
    <property type="entry name" value="Cupin"/>
    <property type="match status" value="1"/>
</dbReference>